<dbReference type="EMBL" id="HBGR01011672">
    <property type="protein sequence ID" value="CAD9391303.1"/>
    <property type="molecule type" value="Transcribed_RNA"/>
</dbReference>
<dbReference type="AlphaFoldDB" id="A0A6U0D3R0"/>
<accession>A0A6U0D3R0</accession>
<dbReference type="EMBL" id="HBGR01011673">
    <property type="protein sequence ID" value="CAD9391306.1"/>
    <property type="molecule type" value="Transcribed_RNA"/>
</dbReference>
<proteinExistence type="predicted"/>
<gene>
    <name evidence="1" type="ORF">PPRO1471_LOCUS7751</name>
    <name evidence="2" type="ORF">PPRO1471_LOCUS7752</name>
</gene>
<reference evidence="2" key="1">
    <citation type="submission" date="2021-01" db="EMBL/GenBank/DDBJ databases">
        <authorList>
            <person name="Corre E."/>
            <person name="Pelletier E."/>
            <person name="Niang G."/>
            <person name="Scheremetjew M."/>
            <person name="Finn R."/>
            <person name="Kale V."/>
            <person name="Holt S."/>
            <person name="Cochrane G."/>
            <person name="Meng A."/>
            <person name="Brown T."/>
            <person name="Cohen L."/>
        </authorList>
    </citation>
    <scope>NUCLEOTIDE SEQUENCE</scope>
    <source>
        <strain evidence="2">RCC733</strain>
    </source>
</reference>
<protein>
    <recommendedName>
        <fullName evidence="3">Plastid lipid-associated protein/fibrillin conserved domain-containing protein</fullName>
    </recommendedName>
</protein>
<organism evidence="2">
    <name type="scientific">Pycnococcus provasolii</name>
    <dbReference type="NCBI Taxonomy" id="41880"/>
    <lineage>
        <taxon>Eukaryota</taxon>
        <taxon>Viridiplantae</taxon>
        <taxon>Chlorophyta</taxon>
        <taxon>Pseudoscourfieldiophyceae</taxon>
        <taxon>Pseudoscourfieldiales</taxon>
        <taxon>Pycnococcaceae</taxon>
        <taxon>Pycnococcus</taxon>
    </lineage>
</organism>
<evidence type="ECO:0000313" key="1">
    <source>
        <dbReference type="EMBL" id="CAD9391303.1"/>
    </source>
</evidence>
<evidence type="ECO:0008006" key="3">
    <source>
        <dbReference type="Google" id="ProtNLM"/>
    </source>
</evidence>
<evidence type="ECO:0000313" key="2">
    <source>
        <dbReference type="EMBL" id="CAD9391306.1"/>
    </source>
</evidence>
<sequence length="299" mass="31824">MLAARAARLVPPSMSSHAGHAHSPFVCGGGGVVWCGGGVPLRRRLQVHASGSSSSSSIKVNDEDSRVSDESTIIQKLDVVQELESALLVACVHAGRGDDQSYRTNENVAAVNDAVEKLANVNTTNSSKTGTWRLAYASTPLVFRATPFYWLVGEMATNIFNVDAERDLFPLIGSLQEPLQANFGDIIQEVDGDLLRSRVQLSVLSGALSTTLVTTARTVPLTTTTSQAQVVVESSRVTQTPLSPILDAVDVPVESIFDAIGAASGKGASALKPVMRTIYTGEQVRVEEVQGVTMVFERQ</sequence>
<name>A0A6U0D3R0_9CHLO</name>